<dbReference type="InterPro" id="IPR057326">
    <property type="entry name" value="KR_dom"/>
</dbReference>
<dbReference type="SMART" id="SM00827">
    <property type="entry name" value="PKS_AT"/>
    <property type="match status" value="2"/>
</dbReference>
<feature type="compositionally biased region" description="Basic and acidic residues" evidence="9">
    <location>
        <begin position="3470"/>
        <end position="3481"/>
    </location>
</feature>
<dbReference type="Gene3D" id="3.90.180.10">
    <property type="entry name" value="Medium-chain alcohol dehydrogenases, catalytic domain"/>
    <property type="match status" value="1"/>
</dbReference>
<keyword evidence="4" id="KW-0808">Transferase</keyword>
<dbReference type="InterPro" id="IPR049552">
    <property type="entry name" value="PKS_DH_N"/>
</dbReference>
<evidence type="ECO:0000259" key="11">
    <source>
        <dbReference type="PROSITE" id="PS50075"/>
    </source>
</evidence>
<dbReference type="Pfam" id="PF00501">
    <property type="entry name" value="AMP-binding"/>
    <property type="match status" value="1"/>
</dbReference>
<dbReference type="InterPro" id="IPR036291">
    <property type="entry name" value="NAD(P)-bd_dom_sf"/>
</dbReference>
<keyword evidence="10" id="KW-1133">Transmembrane helix</keyword>
<dbReference type="InterPro" id="IPR049551">
    <property type="entry name" value="PKS_DH_C"/>
</dbReference>
<keyword evidence="3" id="KW-0597">Phosphoprotein</keyword>
<dbReference type="PROSITE" id="PS00012">
    <property type="entry name" value="PHOSPHOPANTETHEINE"/>
    <property type="match status" value="1"/>
</dbReference>
<dbReference type="SUPFAM" id="SSF51735">
    <property type="entry name" value="NAD(P)-binding Rossmann-fold domains"/>
    <property type="match status" value="5"/>
</dbReference>
<feature type="region of interest" description="Disordered" evidence="9">
    <location>
        <begin position="588"/>
        <end position="621"/>
    </location>
</feature>
<dbReference type="InterPro" id="IPR036736">
    <property type="entry name" value="ACP-like_sf"/>
</dbReference>
<dbReference type="SMART" id="SM00822">
    <property type="entry name" value="PKS_KR"/>
    <property type="match status" value="2"/>
</dbReference>
<evidence type="ECO:0000313" key="14">
    <source>
        <dbReference type="EMBL" id="AKT40701.1"/>
    </source>
</evidence>
<dbReference type="InterPro" id="IPR042104">
    <property type="entry name" value="PKS_dehydratase_sf"/>
</dbReference>
<feature type="domain" description="Carrier" evidence="11">
    <location>
        <begin position="2434"/>
        <end position="2511"/>
    </location>
</feature>
<dbReference type="SUPFAM" id="SSF56801">
    <property type="entry name" value="Acetyl-CoA synthetase-like"/>
    <property type="match status" value="1"/>
</dbReference>
<dbReference type="InterPro" id="IPR042099">
    <property type="entry name" value="ANL_N_sf"/>
</dbReference>
<dbReference type="InterPro" id="IPR016036">
    <property type="entry name" value="Malonyl_transacylase_ACP-bd"/>
</dbReference>
<dbReference type="SUPFAM" id="SSF47336">
    <property type="entry name" value="ACP-like"/>
    <property type="match status" value="3"/>
</dbReference>
<dbReference type="InterPro" id="IPR016035">
    <property type="entry name" value="Acyl_Trfase/lysoPLipase"/>
</dbReference>
<feature type="region of interest" description="C-terminal hotdog fold" evidence="8">
    <location>
        <begin position="3628"/>
        <end position="3769"/>
    </location>
</feature>
<dbReference type="InterPro" id="IPR013154">
    <property type="entry name" value="ADH-like_N"/>
</dbReference>
<dbReference type="GO" id="GO:0071766">
    <property type="term" value="P:Actinobacterium-type cell wall biogenesis"/>
    <property type="evidence" value="ECO:0007669"/>
    <property type="project" value="UniProtKB-ARBA"/>
</dbReference>
<feature type="active site" description="Proton donor; for dehydratase activity" evidence="8">
    <location>
        <position position="1819"/>
    </location>
</feature>
<protein>
    <recommendedName>
        <fullName evidence="16">Polyketide synthase</fullName>
    </recommendedName>
</protein>
<dbReference type="GO" id="GO:0004315">
    <property type="term" value="F:3-oxoacyl-[acyl-carrier-protein] synthase activity"/>
    <property type="evidence" value="ECO:0007669"/>
    <property type="project" value="InterPro"/>
</dbReference>
<keyword evidence="2" id="KW-0596">Phosphopantetheine</keyword>
<dbReference type="PANTHER" id="PTHR43775">
    <property type="entry name" value="FATTY ACID SYNTHASE"/>
    <property type="match status" value="1"/>
</dbReference>
<dbReference type="InterPro" id="IPR045851">
    <property type="entry name" value="AMP-bd_C_sf"/>
</dbReference>
<feature type="domain" description="Ketosynthase family 3 (KS3)" evidence="12">
    <location>
        <begin position="718"/>
        <end position="1145"/>
    </location>
</feature>
<dbReference type="Gene3D" id="3.30.70.3290">
    <property type="match status" value="2"/>
</dbReference>
<dbReference type="InterPro" id="IPR020841">
    <property type="entry name" value="PKS_Beta-ketoAc_synthase_dom"/>
</dbReference>
<evidence type="ECO:0000256" key="9">
    <source>
        <dbReference type="SAM" id="MobiDB-lite"/>
    </source>
</evidence>
<dbReference type="InterPro" id="IPR016039">
    <property type="entry name" value="Thiolase-like"/>
</dbReference>
<dbReference type="SMART" id="SM01294">
    <property type="entry name" value="PKS_PP_betabranch"/>
    <property type="match status" value="3"/>
</dbReference>
<dbReference type="Gene3D" id="1.10.1200.10">
    <property type="entry name" value="ACP-like"/>
    <property type="match status" value="3"/>
</dbReference>
<dbReference type="Proteomes" id="UP000067626">
    <property type="component" value="Chromosome"/>
</dbReference>
<dbReference type="Gene3D" id="3.40.50.11460">
    <property type="match status" value="1"/>
</dbReference>
<dbReference type="Gene3D" id="3.40.47.10">
    <property type="match status" value="2"/>
</dbReference>
<dbReference type="Gene3D" id="3.10.129.110">
    <property type="entry name" value="Polyketide synthase dehydratase"/>
    <property type="match status" value="2"/>
</dbReference>
<dbReference type="SUPFAM" id="SSF50129">
    <property type="entry name" value="GroES-like"/>
    <property type="match status" value="1"/>
</dbReference>
<keyword evidence="15" id="KW-1185">Reference proteome</keyword>
<dbReference type="EMBL" id="CP012159">
    <property type="protein sequence ID" value="AKT40701.1"/>
    <property type="molecule type" value="Genomic_DNA"/>
</dbReference>
<dbReference type="PROSITE" id="PS50075">
    <property type="entry name" value="CARRIER"/>
    <property type="match status" value="3"/>
</dbReference>
<dbReference type="SMART" id="SM00825">
    <property type="entry name" value="PKS_KS"/>
    <property type="match status" value="2"/>
</dbReference>
<dbReference type="Pfam" id="PF14765">
    <property type="entry name" value="PS-DH"/>
    <property type="match status" value="2"/>
</dbReference>
<keyword evidence="10" id="KW-0812">Transmembrane</keyword>
<dbReference type="SMART" id="SM00823">
    <property type="entry name" value="PKS_PP"/>
    <property type="match status" value="3"/>
</dbReference>
<evidence type="ECO:0008006" key="16">
    <source>
        <dbReference type="Google" id="ProtNLM"/>
    </source>
</evidence>
<sequence length="4780" mass="506566">MKLRPSEVSSLVDLLRWRAEHQPSTRAFTLLQEDGETEDGHLTYAEIDAAARSIAAQLQSLGFEGKRVVLLFPASLGFVTAFFGCLYAGAIAIPAPPPSPSRIARTLPRLTGIVEDARPVAVLTDRAGLALSPSLIEASPALGELRWLAVEEASAHADGRWRCPEPGRGSVAYVQYTSGSTTAPKGTLISHGNLLAISEAVREAKSYDEDSRAVIWVPNYHDDGLIHGILQPIYTGYPCVLMHPGTLVARPAQWLMAITRYRATHAGGPNFAYELCLRKVTDAQRERLDLSSWRMAYNAAEPIRMETLQGFHERFAPCGFRWETHAPCYGLAEASLTVSAPRGQKGPRTLSVDAAALAQRGEVVEVPSEHRTGRTVVGCGRPVLGARIAIVQPSTATECPPRTVGEIWLASDCVALGYLDRPEATQETFHAHLADTGEGPFLRTGDLGFLADGELFITGRVKDLIIIRGENRYPQDIEWSVQQAHGAVRPGGVAAFSIDVGDEERLGLVVETALARTGKNGAPGATQEQRDEVFGAIRQAVAERHDLQVHAIALLPAGTIPKTSSGKIQRRACKDGFTAGALDEVARWTSPIPATTPARARDGAGERPRSPAASALSPTTPALSKSYDATRAWLIDHLATRLGVSPASIDIRAPFARFGLDSAAGVAIAAELGDWLGRALPPTSAWDHPSIHALSLHLAGDDAPPRAVTTPLHERAVDEPIAVIGMACRFPRAADRPEAYWQLLLDGVDAVGEVPKSRFDIDACFDPTPGVRGKTYARQGAFLDEVATFDAGFFGVSPREATDMDPQQRLLLEVCWEALERAGQVVGGGDGVEGAVFVGVSTDDYADAHMRSGDPARIGPHAFTGVATSITAGRLSYALGLTGPSVAIDTACSSSLVAVHLACQSLQAGECRFALAAGVNLILSPQNLIALSQLRALSPTGRLRAFDAAADGYVRGEGCGVVVLKRLSHALADGDPILAVLRGTAINQDGTSNGLTAPSAAAQEAVIRKALDRAGISPREVTYVEAHGTGTPLGDPIEITALGAVYGEDRPADVPLWVGTAKTNIGHLESAAGIAGLMKVVLSLQHGEIPPNRHFDVPSPFIPWERVPARVPTQRIPWERGQGRRVGAVSSFGMSGTNAHVVLEEAPLREVTASRDVRLPALLPLSARSDAALLALAKLYEGQLDSLGDAPEALQALVSTAALRRAHHDHRMAVVGRDPKELAAALGAFTDGQAHAGLVSAQVAPRGRPRVAFVFPGYGGQWVGMGRQLLAEEPVFAAAIAACEAALSEHVDWSLSAVLRGDADTPPLERTDVVQPVLFGVGVSLAALWASWGVTPDAVVGHSLGEIAAAHVAGVLSLRDAAQVVCHRSRLMHRISGQGTIGVVELPQEEVAKRLQGREHLLSVAVVNNPQTTGISGDPAALDALLSSLEAEGVFCRRVKIDVASHSPQVEPLLPELREALKELSPQAEQCPIYSTVMGGVQEGGAFSAGYWARNVREPVQFARAVQQLLDDGHTLFVEVGPHPVLLPAMEPMLRQAGDDVAAGVASLRRGQDERAALLLSLGQLHVRGYPVRFEGLYPEGSPCASLPTYPFQRERFWLDRAPLVRASAGWSHGESDHPLLGDTFRPSTQPGMHFWQTELRLPAIAWLADHRILDAIVLPASAYVDMALAAVERAIGPGVHPLDTLTFHEALTLHEDQPRTVQVALAEEGQGTLSLRISSLAPQAVDQAWTLHVSATVQRAAGEAEATPAPLSLAALQAQCPGALEVAQHYEALREQGLQYGPTFQRIQQLWQGDREALARLQPVEGNELHAVHPALLDAAFQTLSAAMPAARHRGPVMPVGLQQFRLFQRPGAEVWCHVRLRDLPADARAVEGDVLLLDGDGQVIAEALGLRVQLLEAPRRAEEDLFLSLHWQPALAPVLADPPSPGRLLVLADRSGTAQALLAALAEHGIPALAAVPHGVEFPTGVETVAFDPERSDGLDAVLERAFAEGIPCRGVVHLLSLDATPPEATTAASLERDETVLCGSVIHLVQALDRRTSRNPPRLWLVTRGVHRVVPSDERVAPAQAPLWGLARTLAYEHPELDCTRIDLGAQPAPDEVHALVQELSTATRDEEEIALRSDGRFAARLLRRAETPREVPASALASAGDAVNPALRADGSYLITGGLGGLGLSIARWMVDQGARHLVLLGRSGATTPEQHAALAALAEAGASVRVAQADVQDATQLGQLLDDLRATLPPLRGIVHAAGVLDDALLLQQDVAKLRKVMAPKVAGAWNLHALTRETALDFFVLYSSGAALLGSPGQANYAAANAFLDALAHHRRALGLPAISIGWGSFSEAGMAAAQASRGTRLAQRGLRSLTPAEGVAILGRLLGASDAQLGAVPIDLRQWIEFYPQAASSPLLSELARGVTRGRRAATQRGTAREALRAVAPAARRAALERFVRDEVAHVLQLDPARIAWRAPFKNLGVDSLTGLELRNRLEAGLGLTLSATLIWTYASVAALAEHLLEQLLPTLEVTPRVAPSTVVTSARAALAEARPGAPARVSLPGAPDATRAPEGTPHDAQLQQALATIDALQDELAAQESLATEPIAIIGMSCRLPGGGTDPEAFWQVLERGVDGVREIPVERWPVGAPDKDLPGTRWGGFLDQVDTFDAAFFGIAPREAQSLDPQQRLLLEVAWEALEHAGQPADRLVGSRTGVFIGMMTLDYQRRVTARGVSHLDAYSATGTATCFAPGRLAYVLGLEGPTLAVDTACSSSLVAVHLACQSLRKGESQMALAGGVNVMLSRTTMYLVAKTQAVSPDGRCKAFDASANGFVRGEGCGVLVLKRLSDAQRDGDRIIALIRGSAVNQDGRSTGLTTPNVLSQQALLRQSLADARVEPSELGYIEAHGTGTSLGDPIEMEALKAALGAPRADGSTCPIGSVKTNLGHLEAAAGVAGILKVVLSLQHETIPRHLHFKALNPRISLDDTPFYIPTERIPWRRGERRRVAGVSSFGMSGTNAHVVLEEAPAQAVEAAATAVRLPLLLPLSARSPEALTALASLYAAHLGALKDDVSALRDVVYTAGVRRAHHDHRAVAVGRDRAEIAAALIAFTEGRAHPGLSAGRVGPELRPRVAFVFPGYGGQWVGMGRQLLAEEPVFAAAIAACEAALSEHVDWSLSAVLRGDADTPPLERTDVVQPVLFGVGVSLAALWASWGVTPDAVVGHSLGEIAAAHVAGVLSLRDAAQVVCHRSRLMHRISGQGTIGVVELPQEEVAKRLQGREHLLSVAVVNNPQTTGISGDPEALDALLSSLEAEGVFCRRVKIDVASHSPQVEPLLPELREALKGLSPQAEQCPIYSTVTGGVQEGGAFTAGYWARNVREPVQFARAVQQLLDDGHTLFVEVGPHPVLLPAMEPMLRQAGEDVAAGVASVRRGQDERGSLLSGLGGLYARGYPVRFEGLYPEGGQCASLPTYPFQRERFWLDDVSDPEATRDGAPRGGDHPLLGGAFASSTQPGTHFWQAELRTDAPSWLADHRIQEAAVLPGAAYVEMALAAAERTLGAGVHVLDTLTFHEALTLHEGQPTTVQIALTEEGGGGLSVRISSLNPQATARDWTLHASVLVRAATPTAEGAVTPPRTSLEALQGQCATPVEAAHHYEALGAQGLQYGPAFQRVQQLWRGDREALARLQPADPGEPYALHPALLDAAFQTLSAAVSASGPGGPAVPVALERVRLFQRPGAEVWCHARLRDLPADARAVEGDVLLLDGNGQVIAEALGLRVQFLEAPRRTDDDLYLSLHWQPALAPVPAASPTAGRFLVLADRSGTAQALLTALVEQGIPALAVVPRGVAPPAGVEAVESDLSTPAEVDALLERASADGVPCRGIVHLLGLDATSPAATTLASLEHDQAALCGSVLQILQAHARRVTRNPPRLWLVTRGVHRVGASDRDVSIAQAPLWGLARTIAYEHPELDCTRIDLAAQPTPGEADALLQELLASTRDEEEIALRLDGRFAARLQRRAPEASATVDTPTLVPAADLAFRLESDQPGVLDRLALRTTERRPPGPGEVEIRIQAAGMNFRDVLLALGALPNANPDEPLPFGGECAGVVVAVGEGVTHLQPGQEVVAVARGTMGSFVTTPATLVLPKPARLTPEEAATLPIAHLSAYYALAHVARLAPGERILIHAATGGVGLAAVQWARHVGAEIFATASSPEKHAHLRALGVQHISDSRSLRFVQDIQAWTQGEGVDVVLNSLSGDFIPKSLELLRDHGRFIELGMRDYVANAQLGLRPFLRNLSFALVDLMDMSRKRPERVRALFEEMLALVEQGALQPLPHTAFPIAAHGDAFQHMVNARHIGKIVVTLDSPTVPVRPAAHPAFAVRADATYLITGGLGGLGLSLARWLVTSGARHLALLGRSAPTTTAQHDALAELRALGATVLTEAVDVADRGALAATFARIAERMPALRGVIHAAGVLDDRLLTAQDLESFRKVMAPKIAGAWNLHELTKALPLDAFVLYSSAASLLGSPGQGNYAAANAFLDALAHHRRALGLPALSVNWGAFSEVGLAASQDNRGSRLAQRGMRGLSPAEGNDALGHLLAVGGDQLGVLALDVRQWIEFYPQAASSPLLSDLARDATRGKPRGGGRSAVLDALHAAPSEARPGLLEQFLRDQVGQVLQLEPARIERHAPFKGLGIDSLTGLELRNRIEAGLRLTLSATLVWTYPTIATLTEHLGSKIGHGAGTAGAPGAGADAAGRPDVAIEVAADAEGAADDDLMEQNLAGMSDEDFAALVQGELDGQGEEL</sequence>
<proteinExistence type="inferred from homology"/>
<dbReference type="GO" id="GO:0031177">
    <property type="term" value="F:phosphopantetheine binding"/>
    <property type="evidence" value="ECO:0007669"/>
    <property type="project" value="InterPro"/>
</dbReference>
<dbReference type="Pfam" id="PF16197">
    <property type="entry name" value="KAsynt_C_assoc"/>
    <property type="match status" value="2"/>
</dbReference>
<feature type="domain" description="Carrier" evidence="11">
    <location>
        <begin position="628"/>
        <end position="702"/>
    </location>
</feature>
<dbReference type="InterPro" id="IPR013968">
    <property type="entry name" value="PKS_KR"/>
</dbReference>
<dbReference type="FunFam" id="3.40.47.10:FF:000019">
    <property type="entry name" value="Polyketide synthase type I"/>
    <property type="match status" value="2"/>
</dbReference>
<dbReference type="InterPro" id="IPR040097">
    <property type="entry name" value="FAAL/FAAC"/>
</dbReference>
<accession>A0A0K1EIL2</accession>
<dbReference type="Gene3D" id="3.40.50.720">
    <property type="entry name" value="NAD(P)-binding Rossmann-like Domain"/>
    <property type="match status" value="3"/>
</dbReference>
<dbReference type="InterPro" id="IPR014030">
    <property type="entry name" value="Ketoacyl_synth_N"/>
</dbReference>
<feature type="active site" description="Proton acceptor; for dehydratase activity" evidence="8">
    <location>
        <position position="3515"/>
    </location>
</feature>
<dbReference type="FunFam" id="3.40.50.12780:FF:000013">
    <property type="entry name" value="Long-chain-fatty-acid--AMP ligase FadD32"/>
    <property type="match status" value="1"/>
</dbReference>
<keyword evidence="6" id="KW-0511">Multifunctional enzyme</keyword>
<feature type="region of interest" description="Disordered" evidence="9">
    <location>
        <begin position="2538"/>
        <end position="2562"/>
    </location>
</feature>
<dbReference type="RefSeq" id="WP_050432598.1">
    <property type="nucleotide sequence ID" value="NZ_CP012159.1"/>
</dbReference>
<evidence type="ECO:0000256" key="1">
    <source>
        <dbReference type="ARBA" id="ARBA00006432"/>
    </source>
</evidence>
<dbReference type="SMART" id="SM00826">
    <property type="entry name" value="PKS_DH"/>
    <property type="match status" value="2"/>
</dbReference>
<evidence type="ECO:0000256" key="10">
    <source>
        <dbReference type="SAM" id="Phobius"/>
    </source>
</evidence>
<dbReference type="FunFam" id="3.40.366.10:FF:000002">
    <property type="entry name" value="Probable polyketide synthase 2"/>
    <property type="match status" value="2"/>
</dbReference>
<evidence type="ECO:0000313" key="15">
    <source>
        <dbReference type="Proteomes" id="UP000067626"/>
    </source>
</evidence>
<evidence type="ECO:0000256" key="5">
    <source>
        <dbReference type="ARBA" id="ARBA00022737"/>
    </source>
</evidence>
<dbReference type="SMART" id="SM00829">
    <property type="entry name" value="PKS_ER"/>
    <property type="match status" value="1"/>
</dbReference>
<feature type="active site" description="Proton donor; for dehydratase activity" evidence="8">
    <location>
        <position position="3685"/>
    </location>
</feature>
<keyword evidence="10" id="KW-0472">Membrane</keyword>
<dbReference type="PROSITE" id="PS00606">
    <property type="entry name" value="KS3_1"/>
    <property type="match status" value="2"/>
</dbReference>
<dbReference type="InterPro" id="IPR020806">
    <property type="entry name" value="PKS_PP-bd"/>
</dbReference>
<evidence type="ECO:0000256" key="3">
    <source>
        <dbReference type="ARBA" id="ARBA00022553"/>
    </source>
</evidence>
<feature type="region of interest" description="C-terminal hotdog fold" evidence="8">
    <location>
        <begin position="1762"/>
        <end position="1903"/>
    </location>
</feature>
<dbReference type="InterPro" id="IPR050091">
    <property type="entry name" value="PKS_NRPS_Biosynth_Enz"/>
</dbReference>
<comment type="function">
    <text evidence="7">Involved in production of the polyketide antibiotic thailandamide.</text>
</comment>
<feature type="active site" description="Proton acceptor; for dehydratase activity" evidence="8">
    <location>
        <position position="1651"/>
    </location>
</feature>
<dbReference type="Pfam" id="PF08240">
    <property type="entry name" value="ADH_N"/>
    <property type="match status" value="1"/>
</dbReference>
<dbReference type="InterPro" id="IPR001227">
    <property type="entry name" value="Ac_transferase_dom_sf"/>
</dbReference>
<dbReference type="FunFam" id="3.40.50.720:FF:000209">
    <property type="entry name" value="Polyketide synthase Pks12"/>
    <property type="match status" value="1"/>
</dbReference>
<gene>
    <name evidence="14" type="ORF">CMC5_048570</name>
</gene>
<dbReference type="Gene3D" id="3.30.300.30">
    <property type="match status" value="1"/>
</dbReference>
<dbReference type="Pfam" id="PF21089">
    <property type="entry name" value="PKS_DH_N"/>
    <property type="match status" value="2"/>
</dbReference>
<dbReference type="GO" id="GO:0016491">
    <property type="term" value="F:oxidoreductase activity"/>
    <property type="evidence" value="ECO:0007669"/>
    <property type="project" value="InterPro"/>
</dbReference>
<dbReference type="Pfam" id="PF00698">
    <property type="entry name" value="Acyl_transf_1"/>
    <property type="match status" value="2"/>
</dbReference>
<evidence type="ECO:0000256" key="4">
    <source>
        <dbReference type="ARBA" id="ARBA00022679"/>
    </source>
</evidence>
<dbReference type="CDD" id="cd08955">
    <property type="entry name" value="KR_2_FAS_SDR_x"/>
    <property type="match status" value="2"/>
</dbReference>
<organism evidence="14 15">
    <name type="scientific">Chondromyces crocatus</name>
    <dbReference type="NCBI Taxonomy" id="52"/>
    <lineage>
        <taxon>Bacteria</taxon>
        <taxon>Pseudomonadati</taxon>
        <taxon>Myxococcota</taxon>
        <taxon>Polyangia</taxon>
        <taxon>Polyangiales</taxon>
        <taxon>Polyangiaceae</taxon>
        <taxon>Chondromyces</taxon>
    </lineage>
</organism>
<dbReference type="InterPro" id="IPR011032">
    <property type="entry name" value="GroES-like_sf"/>
</dbReference>
<dbReference type="PATRIC" id="fig|52.7.peg.5366"/>
<dbReference type="CDD" id="cd05931">
    <property type="entry name" value="FAAL"/>
    <property type="match status" value="1"/>
</dbReference>
<dbReference type="InterPro" id="IPR009081">
    <property type="entry name" value="PP-bd_ACP"/>
</dbReference>
<dbReference type="SUPFAM" id="SSF55048">
    <property type="entry name" value="Probable ACP-binding domain of malonyl-CoA ACP transacylase"/>
    <property type="match status" value="2"/>
</dbReference>
<dbReference type="InterPro" id="IPR032821">
    <property type="entry name" value="PKS_assoc"/>
</dbReference>
<dbReference type="SUPFAM" id="SSF53901">
    <property type="entry name" value="Thiolase-like"/>
    <property type="match status" value="2"/>
</dbReference>
<evidence type="ECO:0000256" key="6">
    <source>
        <dbReference type="ARBA" id="ARBA00023268"/>
    </source>
</evidence>
<dbReference type="InterPro" id="IPR018201">
    <property type="entry name" value="Ketoacyl_synth_AS"/>
</dbReference>
<dbReference type="PANTHER" id="PTHR43775:SF37">
    <property type="entry name" value="SI:DKEY-61P9.11"/>
    <property type="match status" value="1"/>
</dbReference>
<comment type="similarity">
    <text evidence="1">Belongs to the ATP-dependent AMP-binding enzyme family.</text>
</comment>
<dbReference type="Pfam" id="PF00109">
    <property type="entry name" value="ketoacyl-synt"/>
    <property type="match status" value="2"/>
</dbReference>
<dbReference type="KEGG" id="ccro:CMC5_048570"/>
<dbReference type="Gene3D" id="3.40.366.10">
    <property type="entry name" value="Malonyl-Coenzyme A Acyl Carrier Protein, domain 2"/>
    <property type="match status" value="2"/>
</dbReference>
<feature type="transmembrane region" description="Helical" evidence="10">
    <location>
        <begin position="68"/>
        <end position="93"/>
    </location>
</feature>
<dbReference type="CDD" id="cd05195">
    <property type="entry name" value="enoyl_red"/>
    <property type="match status" value="1"/>
</dbReference>
<evidence type="ECO:0000256" key="7">
    <source>
        <dbReference type="ARBA" id="ARBA00054155"/>
    </source>
</evidence>
<evidence type="ECO:0000256" key="8">
    <source>
        <dbReference type="PROSITE-ProRule" id="PRU01363"/>
    </source>
</evidence>
<dbReference type="InterPro" id="IPR020843">
    <property type="entry name" value="ER"/>
</dbReference>
<feature type="domain" description="PKS/mFAS DH" evidence="13">
    <location>
        <begin position="1618"/>
        <end position="1903"/>
    </location>
</feature>
<dbReference type="GO" id="GO:0004312">
    <property type="term" value="F:fatty acid synthase activity"/>
    <property type="evidence" value="ECO:0007669"/>
    <property type="project" value="TreeGrafter"/>
</dbReference>
<dbReference type="InterPro" id="IPR006162">
    <property type="entry name" value="Ppantetheine_attach_site"/>
</dbReference>
<reference evidence="14 15" key="1">
    <citation type="submission" date="2015-07" db="EMBL/GenBank/DDBJ databases">
        <title>Genome analysis of myxobacterium Chondromyces crocatus Cm c5 reveals a high potential for natural compound synthesis and the genetic basis for the loss of fruiting body formation.</title>
        <authorList>
            <person name="Zaburannyi N."/>
            <person name="Bunk B."/>
            <person name="Maier J."/>
            <person name="Overmann J."/>
            <person name="Mueller R."/>
        </authorList>
    </citation>
    <scope>NUCLEOTIDE SEQUENCE [LARGE SCALE GENOMIC DNA]</scope>
    <source>
        <strain evidence="14 15">Cm c5</strain>
    </source>
</reference>
<dbReference type="Pfam" id="PF00550">
    <property type="entry name" value="PP-binding"/>
    <property type="match status" value="3"/>
</dbReference>
<dbReference type="InterPro" id="IPR014043">
    <property type="entry name" value="Acyl_transferase_dom"/>
</dbReference>
<dbReference type="Pfam" id="PF13602">
    <property type="entry name" value="ADH_zinc_N_2"/>
    <property type="match status" value="1"/>
</dbReference>
<dbReference type="InterPro" id="IPR049900">
    <property type="entry name" value="PKS_mFAS_DH"/>
</dbReference>
<dbReference type="InterPro" id="IPR000873">
    <property type="entry name" value="AMP-dep_synth/lig_dom"/>
</dbReference>
<evidence type="ECO:0000256" key="2">
    <source>
        <dbReference type="ARBA" id="ARBA00022450"/>
    </source>
</evidence>
<keyword evidence="5" id="KW-0677">Repeat</keyword>
<dbReference type="STRING" id="52.CMC5_048570"/>
<feature type="region of interest" description="N-terminal hotdog fold" evidence="8">
    <location>
        <begin position="3482"/>
        <end position="3609"/>
    </location>
</feature>
<feature type="region of interest" description="Disordered" evidence="9">
    <location>
        <begin position="3468"/>
        <end position="3488"/>
    </location>
</feature>
<feature type="domain" description="Carrier" evidence="11">
    <location>
        <begin position="4637"/>
        <end position="4714"/>
    </location>
</feature>
<dbReference type="Gene3D" id="3.40.50.12780">
    <property type="entry name" value="N-terminal domain of ligase-like"/>
    <property type="match status" value="1"/>
</dbReference>
<dbReference type="SUPFAM" id="SSF52151">
    <property type="entry name" value="FabD/lysophospholipase-like"/>
    <property type="match status" value="2"/>
</dbReference>
<feature type="domain" description="PKS/mFAS DH" evidence="13">
    <location>
        <begin position="3482"/>
        <end position="3769"/>
    </location>
</feature>
<evidence type="ECO:0000259" key="12">
    <source>
        <dbReference type="PROSITE" id="PS52004"/>
    </source>
</evidence>
<feature type="compositionally biased region" description="Basic and acidic residues" evidence="9">
    <location>
        <begin position="599"/>
        <end position="609"/>
    </location>
</feature>
<evidence type="ECO:0000259" key="13">
    <source>
        <dbReference type="PROSITE" id="PS52019"/>
    </source>
</evidence>
<feature type="compositionally biased region" description="Low complexity" evidence="9">
    <location>
        <begin position="610"/>
        <end position="621"/>
    </location>
</feature>
<dbReference type="OrthoDB" id="5476655at2"/>
<feature type="domain" description="Ketosynthase family 3 (KS3)" evidence="12">
    <location>
        <begin position="2588"/>
        <end position="3008"/>
    </location>
</feature>
<dbReference type="PROSITE" id="PS52004">
    <property type="entry name" value="KS3_2"/>
    <property type="match status" value="2"/>
</dbReference>
<name>A0A0K1EIL2_CHOCO</name>
<dbReference type="CDD" id="cd00833">
    <property type="entry name" value="PKS"/>
    <property type="match status" value="2"/>
</dbReference>
<feature type="region of interest" description="N-terminal hotdog fold" evidence="8">
    <location>
        <begin position="1618"/>
        <end position="1745"/>
    </location>
</feature>
<dbReference type="GO" id="GO:0006633">
    <property type="term" value="P:fatty acid biosynthetic process"/>
    <property type="evidence" value="ECO:0007669"/>
    <property type="project" value="InterPro"/>
</dbReference>
<dbReference type="Pfam" id="PF08659">
    <property type="entry name" value="KR"/>
    <property type="match status" value="2"/>
</dbReference>
<dbReference type="InterPro" id="IPR014031">
    <property type="entry name" value="Ketoacyl_synth_C"/>
</dbReference>
<dbReference type="Pfam" id="PF02801">
    <property type="entry name" value="Ketoacyl-synt_C"/>
    <property type="match status" value="2"/>
</dbReference>
<dbReference type="InterPro" id="IPR020807">
    <property type="entry name" value="PKS_DH"/>
</dbReference>
<dbReference type="PROSITE" id="PS52019">
    <property type="entry name" value="PKS_MFAS_DH"/>
    <property type="match status" value="2"/>
</dbReference>